<evidence type="ECO:0000313" key="2">
    <source>
        <dbReference type="Proteomes" id="UP001057402"/>
    </source>
</evidence>
<evidence type="ECO:0000313" key="1">
    <source>
        <dbReference type="EMBL" id="KAI4385739.1"/>
    </source>
</evidence>
<proteinExistence type="predicted"/>
<dbReference type="EMBL" id="CM042881">
    <property type="protein sequence ID" value="KAI4385739.1"/>
    <property type="molecule type" value="Genomic_DNA"/>
</dbReference>
<reference evidence="2" key="1">
    <citation type="journal article" date="2023" name="Front. Plant Sci.">
        <title>Chromosomal-level genome assembly of Melastoma candidum provides insights into trichome evolution.</title>
        <authorList>
            <person name="Zhong Y."/>
            <person name="Wu W."/>
            <person name="Sun C."/>
            <person name="Zou P."/>
            <person name="Liu Y."/>
            <person name="Dai S."/>
            <person name="Zhou R."/>
        </authorList>
    </citation>
    <scope>NUCLEOTIDE SEQUENCE [LARGE SCALE GENOMIC DNA]</scope>
</reference>
<name>A0ACB9S3N1_9MYRT</name>
<keyword evidence="2" id="KW-1185">Reference proteome</keyword>
<organism evidence="1 2">
    <name type="scientific">Melastoma candidum</name>
    <dbReference type="NCBI Taxonomy" id="119954"/>
    <lineage>
        <taxon>Eukaryota</taxon>
        <taxon>Viridiplantae</taxon>
        <taxon>Streptophyta</taxon>
        <taxon>Embryophyta</taxon>
        <taxon>Tracheophyta</taxon>
        <taxon>Spermatophyta</taxon>
        <taxon>Magnoliopsida</taxon>
        <taxon>eudicotyledons</taxon>
        <taxon>Gunneridae</taxon>
        <taxon>Pentapetalae</taxon>
        <taxon>rosids</taxon>
        <taxon>malvids</taxon>
        <taxon>Myrtales</taxon>
        <taxon>Melastomataceae</taxon>
        <taxon>Melastomatoideae</taxon>
        <taxon>Melastomateae</taxon>
        <taxon>Melastoma</taxon>
    </lineage>
</organism>
<dbReference type="Proteomes" id="UP001057402">
    <property type="component" value="Chromosome 2"/>
</dbReference>
<protein>
    <submittedName>
        <fullName evidence="1">Uncharacterized protein</fullName>
    </submittedName>
</protein>
<sequence>MELEHFFAASSYTWPFTCLSFLKAKVLEPLGAITSVSQFLEPDGLFPNHIPNPEDKEAMKAITQAIRCCGFHREGVQSKPSNCTTVCNCTQRSITIVTDSVTSDGLATFIEQKLGGKHYRFKRGYKNVIDEAITLVNLLNKLASARASGVGGGSKVLNDLVDGLEEPGFAGEVRINIKQNHPDLKGGFFRECSGFRPQASQSSSQLPRVRASGFGGWLLLRLSLHDPILPLNLEALRREDAVKLGLLILAAIAEFPALDTYVLYKFVRGW</sequence>
<comment type="caution">
    <text evidence="1">The sequence shown here is derived from an EMBL/GenBank/DDBJ whole genome shotgun (WGS) entry which is preliminary data.</text>
</comment>
<accession>A0ACB9S3N1</accession>
<gene>
    <name evidence="1" type="ORF">MLD38_003734</name>
</gene>